<reference evidence="1" key="1">
    <citation type="submission" date="2023-07" db="EMBL/GenBank/DDBJ databases">
        <title>Black Yeasts Isolated from many extreme environments.</title>
        <authorList>
            <person name="Coleine C."/>
            <person name="Stajich J.E."/>
            <person name="Selbmann L."/>
        </authorList>
    </citation>
    <scope>NUCLEOTIDE SEQUENCE</scope>
    <source>
        <strain evidence="1">CCFEE 5714</strain>
    </source>
</reference>
<comment type="caution">
    <text evidence="1">The sequence shown here is derived from an EMBL/GenBank/DDBJ whole genome shotgun (WGS) entry which is preliminary data.</text>
</comment>
<organism evidence="1 2">
    <name type="scientific">Vermiconidia calcicola</name>
    <dbReference type="NCBI Taxonomy" id="1690605"/>
    <lineage>
        <taxon>Eukaryota</taxon>
        <taxon>Fungi</taxon>
        <taxon>Dikarya</taxon>
        <taxon>Ascomycota</taxon>
        <taxon>Pezizomycotina</taxon>
        <taxon>Dothideomycetes</taxon>
        <taxon>Dothideomycetidae</taxon>
        <taxon>Mycosphaerellales</taxon>
        <taxon>Extremaceae</taxon>
        <taxon>Vermiconidia</taxon>
    </lineage>
</organism>
<accession>A0ACC3MDA8</accession>
<sequence>MAEIQESNVKHVYFFIGEQAAASPSDGFAGAGDASRYGTVTPAGREEMRDADDDVTIEQVAASPSGDLPGAGAASTYGTSIPNGKPEMNPLAPAFKMRKKESPSSVPALDAASPLLEIRKVEGKGCGLFAVASIPRGTLIISEAPLMKVVDEGIHLTWGPYCRLSNRDKAAYDAMYGYQPPYIDFDSIARTSLIDPCDDSMDEGDADKLVAEPIRVMSIFAINNFNLQPNHLGIYATISRLNHSCIPNVHSAINGPLGVNTVHATTDILPNEELTITYLGGSASYLPRSKRIPELHRKFGFICQCSACTDQTGASDSRRELLDYLAWGLNEYNDRSTATDACIPASHAAALTQAEDLIVTLKQEGLDTIELTKAYRIASYAALAIKNYEYALQLAREESEVEKYCLGTDLRDLRRLGVATEGWFKRIYETIKVWEGKEVAREYQGLSKKEKQRKKARRYKKAKRVGAAAFRAE</sequence>
<gene>
    <name evidence="1" type="ORF">LTR37_020362</name>
</gene>
<name>A0ACC3MDA8_9PEZI</name>
<evidence type="ECO:0000313" key="2">
    <source>
        <dbReference type="Proteomes" id="UP001281147"/>
    </source>
</evidence>
<keyword evidence="2" id="KW-1185">Reference proteome</keyword>
<evidence type="ECO:0000313" key="1">
    <source>
        <dbReference type="EMBL" id="KAK3684361.1"/>
    </source>
</evidence>
<protein>
    <submittedName>
        <fullName evidence="1">Uncharacterized protein</fullName>
    </submittedName>
</protein>
<proteinExistence type="predicted"/>
<dbReference type="EMBL" id="JAUTXU010000351">
    <property type="protein sequence ID" value="KAK3684361.1"/>
    <property type="molecule type" value="Genomic_DNA"/>
</dbReference>
<dbReference type="Proteomes" id="UP001281147">
    <property type="component" value="Unassembled WGS sequence"/>
</dbReference>